<keyword evidence="2" id="KW-1185">Reference proteome</keyword>
<dbReference type="AlphaFoldDB" id="A0A8J8C8Z0"/>
<evidence type="ECO:0000313" key="2">
    <source>
        <dbReference type="Proteomes" id="UP000783863"/>
    </source>
</evidence>
<proteinExistence type="predicted"/>
<dbReference type="Pfam" id="PF01663">
    <property type="entry name" value="Phosphodiest"/>
    <property type="match status" value="1"/>
</dbReference>
<organism evidence="1 2">
    <name type="scientific">Haloarcula salinisoli</name>
    <dbReference type="NCBI Taxonomy" id="2487746"/>
    <lineage>
        <taxon>Archaea</taxon>
        <taxon>Methanobacteriati</taxon>
        <taxon>Methanobacteriota</taxon>
        <taxon>Stenosarchaea group</taxon>
        <taxon>Halobacteria</taxon>
        <taxon>Halobacteriales</taxon>
        <taxon>Haloarculaceae</taxon>
        <taxon>Haloarcula</taxon>
    </lineage>
</organism>
<dbReference type="EMBL" id="RKLQ01000002">
    <property type="protein sequence ID" value="MBX0304767.1"/>
    <property type="molecule type" value="Genomic_DNA"/>
</dbReference>
<dbReference type="InterPro" id="IPR017850">
    <property type="entry name" value="Alkaline_phosphatase_core_sf"/>
</dbReference>
<reference evidence="1" key="1">
    <citation type="submission" date="2021-06" db="EMBL/GenBank/DDBJ databases">
        <title>Halomicroarcula sp. F24A a new haloarchaeum isolated from saline soil.</title>
        <authorList>
            <person name="Duran-Viseras A."/>
            <person name="Sanchez-Porro C."/>
            <person name="Ventosa A."/>
        </authorList>
    </citation>
    <scope>NUCLEOTIDE SEQUENCE</scope>
    <source>
        <strain evidence="1">F24A</strain>
    </source>
</reference>
<dbReference type="InterPro" id="IPR002591">
    <property type="entry name" value="Phosphodiest/P_Trfase"/>
</dbReference>
<evidence type="ECO:0000313" key="1">
    <source>
        <dbReference type="EMBL" id="MBX0304767.1"/>
    </source>
</evidence>
<dbReference type="SUPFAM" id="SSF53649">
    <property type="entry name" value="Alkaline phosphatase-like"/>
    <property type="match status" value="1"/>
</dbReference>
<sequence>MLTDSWSSSLETVMTPMTVPAWGSFATGKRSGKHGCYDFVVPDGSLTDLRPVSGNDLTADTFYKVLAEEDQNVALINLPTTCPSRLSGDDGNIVITRGDNFVNPSELVDEISALEDYKLSPTKAEKSEREYLNHIRDLESTRFDCGRQIYDRKEWDLFLSYQWNRLDST</sequence>
<dbReference type="Gene3D" id="3.40.720.10">
    <property type="entry name" value="Alkaline Phosphatase, subunit A"/>
    <property type="match status" value="1"/>
</dbReference>
<protein>
    <submittedName>
        <fullName evidence="1">Alkaline phosphatase family protein</fullName>
    </submittedName>
</protein>
<gene>
    <name evidence="1" type="ORF">EGD98_13920</name>
</gene>
<accession>A0A8J8C8Z0</accession>
<comment type="caution">
    <text evidence="1">The sequence shown here is derived from an EMBL/GenBank/DDBJ whole genome shotgun (WGS) entry which is preliminary data.</text>
</comment>
<dbReference type="Proteomes" id="UP000783863">
    <property type="component" value="Unassembled WGS sequence"/>
</dbReference>
<name>A0A8J8C8Z0_9EURY</name>